<feature type="transmembrane region" description="Helical" evidence="1">
    <location>
        <begin position="73"/>
        <end position="89"/>
    </location>
</feature>
<evidence type="ECO:0000313" key="3">
    <source>
        <dbReference type="Proteomes" id="UP000188613"/>
    </source>
</evidence>
<keyword evidence="1" id="KW-1133">Transmembrane helix</keyword>
<feature type="transmembrane region" description="Helical" evidence="1">
    <location>
        <begin position="95"/>
        <end position="115"/>
    </location>
</feature>
<proteinExistence type="predicted"/>
<comment type="caution">
    <text evidence="2">The sequence shown here is derived from an EMBL/GenBank/DDBJ whole genome shotgun (WGS) entry which is preliminary data.</text>
</comment>
<evidence type="ECO:0008006" key="4">
    <source>
        <dbReference type="Google" id="ProtNLM"/>
    </source>
</evidence>
<feature type="transmembrane region" description="Helical" evidence="1">
    <location>
        <begin position="212"/>
        <end position="235"/>
    </location>
</feature>
<feature type="transmembrane region" description="Helical" evidence="1">
    <location>
        <begin position="337"/>
        <end position="362"/>
    </location>
</feature>
<dbReference type="AlphaFoldDB" id="A0A1V2A541"/>
<keyword evidence="1" id="KW-0812">Transmembrane</keyword>
<sequence>MTVKVNAFKTLLFSFIIIYFLLPKSLEFNYNGIYQEVGNYLGPWYFQRMLLTVILSIFIVLNLKNIEMKVSNVLYLITITGISVIQIFFGEYTSFYVVIGILSALILSRMEYVNFSSIEIKFIKVIFLVYPIQYFLFRIHGRLTGSFLDPNISGYYLFLTYIFFRNYNNNIVSLIILSLGIFSFSRNFILAVVIFEILSLKFIKNLLSRFRFFLQMHLIVLLSIIFIFLVSSYYVNHVSYTQVTGGYERIMNIADSSNYSRFSANLDFVNRILQGDFLVMGNGTTMDEQSHHRPHNAFFRAMYRYGFIVGLIAILIFNEIMNKYVKNNFEIIGALMAYYMLLNDFITGNELILTLLILLLIVNKKSFKNPRVKEVGSLSS</sequence>
<evidence type="ECO:0000256" key="1">
    <source>
        <dbReference type="SAM" id="Phobius"/>
    </source>
</evidence>
<organism evidence="2 3">
    <name type="scientific">Domibacillus epiphyticus</name>
    <dbReference type="NCBI Taxonomy" id="1714355"/>
    <lineage>
        <taxon>Bacteria</taxon>
        <taxon>Bacillati</taxon>
        <taxon>Bacillota</taxon>
        <taxon>Bacilli</taxon>
        <taxon>Bacillales</taxon>
        <taxon>Bacillaceae</taxon>
        <taxon>Domibacillus</taxon>
    </lineage>
</organism>
<reference evidence="2 3" key="1">
    <citation type="submission" date="2016-12" db="EMBL/GenBank/DDBJ databases">
        <title>Domibacillus sp. SAB 38T whole genome sequencing.</title>
        <authorList>
            <person name="Verma A."/>
            <person name="Ojha A.K."/>
            <person name="Krishnamurthi S."/>
        </authorList>
    </citation>
    <scope>NUCLEOTIDE SEQUENCE [LARGE SCALE GENOMIC DNA]</scope>
    <source>
        <strain evidence="2 3">SAB 38</strain>
    </source>
</reference>
<name>A0A1V2A541_9BACI</name>
<feature type="transmembrane region" description="Helical" evidence="1">
    <location>
        <begin position="147"/>
        <end position="164"/>
    </location>
</feature>
<keyword evidence="3" id="KW-1185">Reference proteome</keyword>
<feature type="transmembrane region" description="Helical" evidence="1">
    <location>
        <begin position="122"/>
        <end position="141"/>
    </location>
</feature>
<dbReference type="STRING" id="1714355.BTO28_14025"/>
<protein>
    <recommendedName>
        <fullName evidence="4">Polysaccharide polymerase</fullName>
    </recommendedName>
</protein>
<feature type="transmembrane region" description="Helical" evidence="1">
    <location>
        <begin position="42"/>
        <end position="61"/>
    </location>
</feature>
<evidence type="ECO:0000313" key="2">
    <source>
        <dbReference type="EMBL" id="OMP66118.1"/>
    </source>
</evidence>
<feature type="transmembrane region" description="Helical" evidence="1">
    <location>
        <begin position="7"/>
        <end position="22"/>
    </location>
</feature>
<keyword evidence="1" id="KW-0472">Membrane</keyword>
<feature type="transmembrane region" description="Helical" evidence="1">
    <location>
        <begin position="301"/>
        <end position="317"/>
    </location>
</feature>
<dbReference type="Proteomes" id="UP000188613">
    <property type="component" value="Unassembled WGS sequence"/>
</dbReference>
<gene>
    <name evidence="2" type="ORF">BTO28_14025</name>
</gene>
<accession>A0A1V2A541</accession>
<feature type="transmembrane region" description="Helical" evidence="1">
    <location>
        <begin position="171"/>
        <end position="200"/>
    </location>
</feature>
<dbReference type="EMBL" id="MSFI01000025">
    <property type="protein sequence ID" value="OMP66118.1"/>
    <property type="molecule type" value="Genomic_DNA"/>
</dbReference>